<accession>A0A3N4L3M3</accession>
<keyword evidence="2" id="KW-1185">Reference proteome</keyword>
<name>A0A3N4L3M3_9PEZI</name>
<evidence type="ECO:0000313" key="1">
    <source>
        <dbReference type="EMBL" id="RPB17510.1"/>
    </source>
</evidence>
<dbReference type="Proteomes" id="UP000277580">
    <property type="component" value="Unassembled WGS sequence"/>
</dbReference>
<dbReference type="EMBL" id="ML119105">
    <property type="protein sequence ID" value="RPB17510.1"/>
    <property type="molecule type" value="Genomic_DNA"/>
</dbReference>
<proteinExistence type="predicted"/>
<dbReference type="AlphaFoldDB" id="A0A3N4L3M3"/>
<dbReference type="InParanoid" id="A0A3N4L3M3"/>
<evidence type="ECO:0000313" key="2">
    <source>
        <dbReference type="Proteomes" id="UP000277580"/>
    </source>
</evidence>
<organism evidence="1 2">
    <name type="scientific">Morchella conica CCBAS932</name>
    <dbReference type="NCBI Taxonomy" id="1392247"/>
    <lineage>
        <taxon>Eukaryota</taxon>
        <taxon>Fungi</taxon>
        <taxon>Dikarya</taxon>
        <taxon>Ascomycota</taxon>
        <taxon>Pezizomycotina</taxon>
        <taxon>Pezizomycetes</taxon>
        <taxon>Pezizales</taxon>
        <taxon>Morchellaceae</taxon>
        <taxon>Morchella</taxon>
    </lineage>
</organism>
<protein>
    <submittedName>
        <fullName evidence="1">Uncharacterized protein</fullName>
    </submittedName>
</protein>
<reference evidence="1 2" key="1">
    <citation type="journal article" date="2018" name="Nat. Ecol. Evol.">
        <title>Pezizomycetes genomes reveal the molecular basis of ectomycorrhizal truffle lifestyle.</title>
        <authorList>
            <person name="Murat C."/>
            <person name="Payen T."/>
            <person name="Noel B."/>
            <person name="Kuo A."/>
            <person name="Morin E."/>
            <person name="Chen J."/>
            <person name="Kohler A."/>
            <person name="Krizsan K."/>
            <person name="Balestrini R."/>
            <person name="Da Silva C."/>
            <person name="Montanini B."/>
            <person name="Hainaut M."/>
            <person name="Levati E."/>
            <person name="Barry K.W."/>
            <person name="Belfiori B."/>
            <person name="Cichocki N."/>
            <person name="Clum A."/>
            <person name="Dockter R.B."/>
            <person name="Fauchery L."/>
            <person name="Guy J."/>
            <person name="Iotti M."/>
            <person name="Le Tacon F."/>
            <person name="Lindquist E.A."/>
            <person name="Lipzen A."/>
            <person name="Malagnac F."/>
            <person name="Mello A."/>
            <person name="Molinier V."/>
            <person name="Miyauchi S."/>
            <person name="Poulain J."/>
            <person name="Riccioni C."/>
            <person name="Rubini A."/>
            <person name="Sitrit Y."/>
            <person name="Splivallo R."/>
            <person name="Traeger S."/>
            <person name="Wang M."/>
            <person name="Zifcakova L."/>
            <person name="Wipf D."/>
            <person name="Zambonelli A."/>
            <person name="Paolocci F."/>
            <person name="Nowrousian M."/>
            <person name="Ottonello S."/>
            <person name="Baldrian P."/>
            <person name="Spatafora J.W."/>
            <person name="Henrissat B."/>
            <person name="Nagy L.G."/>
            <person name="Aury J.M."/>
            <person name="Wincker P."/>
            <person name="Grigoriev I.V."/>
            <person name="Bonfante P."/>
            <person name="Martin F.M."/>
        </authorList>
    </citation>
    <scope>NUCLEOTIDE SEQUENCE [LARGE SCALE GENOMIC DNA]</scope>
    <source>
        <strain evidence="1 2">CCBAS932</strain>
    </source>
</reference>
<sequence>MGGKEHNTAIDGCLDCKHVWGHSEEGELHLEGLHGMGWVAICWRVIDGDFGCRLNKASFPTLEELVGRPGGSGLGRDVIGKSESVGCGF</sequence>
<gene>
    <name evidence="1" type="ORF">P167DRAFT_531084</name>
</gene>